<dbReference type="GO" id="GO:0004175">
    <property type="term" value="F:endopeptidase activity"/>
    <property type="evidence" value="ECO:0007669"/>
    <property type="project" value="UniProtKB-ARBA"/>
</dbReference>
<evidence type="ECO:0000313" key="7">
    <source>
        <dbReference type="EMBL" id="CAE0756045.1"/>
    </source>
</evidence>
<dbReference type="CDD" id="cd00051">
    <property type="entry name" value="EFh"/>
    <property type="match status" value="1"/>
</dbReference>
<dbReference type="InterPro" id="IPR018247">
    <property type="entry name" value="EF_Hand_1_Ca_BS"/>
</dbReference>
<dbReference type="GO" id="GO:0080120">
    <property type="term" value="P:CAAX-box protein maturation"/>
    <property type="evidence" value="ECO:0007669"/>
    <property type="project" value="UniProtKB-ARBA"/>
</dbReference>
<name>A0A7S4B6N7_CHRCT</name>
<evidence type="ECO:0000256" key="5">
    <source>
        <dbReference type="SAM" id="SignalP"/>
    </source>
</evidence>
<dbReference type="Gene3D" id="1.10.238.10">
    <property type="entry name" value="EF-hand"/>
    <property type="match status" value="1"/>
</dbReference>
<feature type="domain" description="EF-hand" evidence="6">
    <location>
        <begin position="327"/>
        <end position="362"/>
    </location>
</feature>
<proteinExistence type="predicted"/>
<evidence type="ECO:0000256" key="1">
    <source>
        <dbReference type="ARBA" id="ARBA00022723"/>
    </source>
</evidence>
<dbReference type="EMBL" id="HBIZ01014166">
    <property type="protein sequence ID" value="CAE0756045.1"/>
    <property type="molecule type" value="Transcribed_RNA"/>
</dbReference>
<organism evidence="7">
    <name type="scientific">Chrysotila carterae</name>
    <name type="common">Marine alga</name>
    <name type="synonym">Syracosphaera carterae</name>
    <dbReference type="NCBI Taxonomy" id="13221"/>
    <lineage>
        <taxon>Eukaryota</taxon>
        <taxon>Haptista</taxon>
        <taxon>Haptophyta</taxon>
        <taxon>Prymnesiophyceae</taxon>
        <taxon>Isochrysidales</taxon>
        <taxon>Isochrysidaceae</taxon>
        <taxon>Chrysotila</taxon>
    </lineage>
</organism>
<keyword evidence="5" id="KW-0732">Signal</keyword>
<dbReference type="InterPro" id="IPR039647">
    <property type="entry name" value="EF_hand_pair_protein_CML-like"/>
</dbReference>
<feature type="region of interest" description="Disordered" evidence="4">
    <location>
        <begin position="65"/>
        <end position="94"/>
    </location>
</feature>
<dbReference type="Pfam" id="PF13499">
    <property type="entry name" value="EF-hand_7"/>
    <property type="match status" value="1"/>
</dbReference>
<dbReference type="PROSITE" id="PS00018">
    <property type="entry name" value="EF_HAND_1"/>
    <property type="match status" value="2"/>
</dbReference>
<keyword evidence="1" id="KW-0479">Metal-binding</keyword>
<dbReference type="SMART" id="SM00054">
    <property type="entry name" value="EFh"/>
    <property type="match status" value="2"/>
</dbReference>
<evidence type="ECO:0000256" key="2">
    <source>
        <dbReference type="ARBA" id="ARBA00022737"/>
    </source>
</evidence>
<dbReference type="InterPro" id="IPR011992">
    <property type="entry name" value="EF-hand-dom_pair"/>
</dbReference>
<feature type="signal peptide" evidence="5">
    <location>
        <begin position="1"/>
        <end position="20"/>
    </location>
</feature>
<keyword evidence="2" id="KW-0677">Repeat</keyword>
<accession>A0A7S4B6N7</accession>
<reference evidence="7" key="1">
    <citation type="submission" date="2021-01" db="EMBL/GenBank/DDBJ databases">
        <authorList>
            <person name="Corre E."/>
            <person name="Pelletier E."/>
            <person name="Niang G."/>
            <person name="Scheremetjew M."/>
            <person name="Finn R."/>
            <person name="Kale V."/>
            <person name="Holt S."/>
            <person name="Cochrane G."/>
            <person name="Meng A."/>
            <person name="Brown T."/>
            <person name="Cohen L."/>
        </authorList>
    </citation>
    <scope>NUCLEOTIDE SEQUENCE</scope>
    <source>
        <strain evidence="7">CCMP645</strain>
    </source>
</reference>
<evidence type="ECO:0000256" key="3">
    <source>
        <dbReference type="ARBA" id="ARBA00022837"/>
    </source>
</evidence>
<evidence type="ECO:0000259" key="6">
    <source>
        <dbReference type="PROSITE" id="PS50222"/>
    </source>
</evidence>
<protein>
    <recommendedName>
        <fullName evidence="6">EF-hand domain-containing protein</fullName>
    </recommendedName>
</protein>
<gene>
    <name evidence="7" type="ORF">PCAR00345_LOCUS8639</name>
</gene>
<dbReference type="SUPFAM" id="SSF47473">
    <property type="entry name" value="EF-hand"/>
    <property type="match status" value="1"/>
</dbReference>
<dbReference type="InterPro" id="IPR003675">
    <property type="entry name" value="Rce1/LyrA-like_dom"/>
</dbReference>
<dbReference type="Pfam" id="PF02517">
    <property type="entry name" value="Rce1-like"/>
    <property type="match status" value="1"/>
</dbReference>
<sequence length="419" mass="44908">MSPAMKTSTLTLVFLSAANAFTSTQSVFLQQSKLAYSPLIQQTPHSQRTSSSAIQAKLGERDRTIPLPDFSKVGDAVSGNNKQKKTGRPDSPPPAPFLNKRLFAQLIVSQLTIFGFAYFQTGGATLATLLQNSHFDSPTAIALGVAAALPLIGLNRVVEESDAEELASINLSTDLLAYSLFGKNTQPAFALFVSAVMCTITGVVEETVFRGQVMPNVFLGLAANGWVTSPHTGIAAAAVLSSVLFAAGHLNIGGGFRYLVSPEARALFTLQFFNGLTFATLFGLTGDLTAPIVAHALYDLSALYGTHMRVTKQLSYAEEQAGGRPKTPMDAARRAFYLMDRNKDGFVSPRELRIGLYSFGIFAPTGFSDKVFKKVDRDGDGLIDAKEFEKTLQSSVGPNQSAEEAATNTIKRSILGVQM</sequence>
<evidence type="ECO:0000256" key="4">
    <source>
        <dbReference type="SAM" id="MobiDB-lite"/>
    </source>
</evidence>
<feature type="domain" description="EF-hand" evidence="6">
    <location>
        <begin position="363"/>
        <end position="398"/>
    </location>
</feature>
<dbReference type="PANTHER" id="PTHR10891">
    <property type="entry name" value="EF-HAND CALCIUM-BINDING DOMAIN CONTAINING PROTEIN"/>
    <property type="match status" value="1"/>
</dbReference>
<feature type="chain" id="PRO_5031310580" description="EF-hand domain-containing protein" evidence="5">
    <location>
        <begin position="21"/>
        <end position="419"/>
    </location>
</feature>
<dbReference type="GO" id="GO:0005509">
    <property type="term" value="F:calcium ion binding"/>
    <property type="evidence" value="ECO:0007669"/>
    <property type="project" value="InterPro"/>
</dbReference>
<dbReference type="PROSITE" id="PS50222">
    <property type="entry name" value="EF_HAND_2"/>
    <property type="match status" value="2"/>
</dbReference>
<dbReference type="AlphaFoldDB" id="A0A7S4B6N7"/>
<keyword evidence="3" id="KW-0106">Calcium</keyword>
<dbReference type="InterPro" id="IPR002048">
    <property type="entry name" value="EF_hand_dom"/>
</dbReference>